<dbReference type="STRING" id="1122159.SAMN02745246_02112"/>
<comment type="caution">
    <text evidence="2">The sequence shown here is derived from an EMBL/GenBank/DDBJ whole genome shotgun (WGS) entry which is preliminary data.</text>
</comment>
<organism evidence="2 3">
    <name type="scientific">Leeuwenhoekiella marinoflava</name>
    <dbReference type="NCBI Taxonomy" id="988"/>
    <lineage>
        <taxon>Bacteria</taxon>
        <taxon>Pseudomonadati</taxon>
        <taxon>Bacteroidota</taxon>
        <taxon>Flavobacteriia</taxon>
        <taxon>Flavobacteriales</taxon>
        <taxon>Flavobacteriaceae</taxon>
        <taxon>Leeuwenhoekiella</taxon>
    </lineage>
</organism>
<feature type="transmembrane region" description="Helical" evidence="1">
    <location>
        <begin position="103"/>
        <end position="120"/>
    </location>
</feature>
<dbReference type="InterPro" id="IPR025519">
    <property type="entry name" value="DUF4407"/>
</dbReference>
<dbReference type="Pfam" id="PF14362">
    <property type="entry name" value="DUF4407"/>
    <property type="match status" value="1"/>
</dbReference>
<feature type="transmembrane region" description="Helical" evidence="1">
    <location>
        <begin position="60"/>
        <end position="82"/>
    </location>
</feature>
<dbReference type="Proteomes" id="UP000290608">
    <property type="component" value="Unassembled WGS sequence"/>
</dbReference>
<evidence type="ECO:0000313" key="3">
    <source>
        <dbReference type="Proteomes" id="UP000290608"/>
    </source>
</evidence>
<keyword evidence="1" id="KW-1133">Transmembrane helix</keyword>
<evidence type="ECO:0000313" key="2">
    <source>
        <dbReference type="EMBL" id="RXG29872.1"/>
    </source>
</evidence>
<dbReference type="GO" id="GO:0008168">
    <property type="term" value="F:methyltransferase activity"/>
    <property type="evidence" value="ECO:0007669"/>
    <property type="project" value="InterPro"/>
</dbReference>
<proteinExistence type="predicted"/>
<gene>
    <name evidence="2" type="ORF">DSL99_1925</name>
</gene>
<dbReference type="GO" id="GO:0003676">
    <property type="term" value="F:nucleic acid binding"/>
    <property type="evidence" value="ECO:0007669"/>
    <property type="project" value="InterPro"/>
</dbReference>
<reference evidence="2 3" key="1">
    <citation type="submission" date="2018-07" db="EMBL/GenBank/DDBJ databases">
        <title>Leeuwenhoekiella genomics.</title>
        <authorList>
            <person name="Tahon G."/>
            <person name="Willems A."/>
        </authorList>
    </citation>
    <scope>NUCLEOTIDE SEQUENCE [LARGE SCALE GENOMIC DNA]</scope>
    <source>
        <strain evidence="2 3">LMG 1345</strain>
    </source>
</reference>
<keyword evidence="1" id="KW-0812">Transmembrane</keyword>
<dbReference type="EMBL" id="QOVL01000008">
    <property type="protein sequence ID" value="RXG29872.1"/>
    <property type="molecule type" value="Genomic_DNA"/>
</dbReference>
<keyword evidence="1" id="KW-0472">Membrane</keyword>
<dbReference type="RefSeq" id="WP_073099189.1">
    <property type="nucleotide sequence ID" value="NZ_QOVL01000008.1"/>
</dbReference>
<dbReference type="GO" id="GO:0032259">
    <property type="term" value="P:methylation"/>
    <property type="evidence" value="ECO:0007669"/>
    <property type="project" value="InterPro"/>
</dbReference>
<evidence type="ECO:0008006" key="4">
    <source>
        <dbReference type="Google" id="ProtNLM"/>
    </source>
</evidence>
<dbReference type="PROSITE" id="PS00092">
    <property type="entry name" value="N6_MTASE"/>
    <property type="match status" value="1"/>
</dbReference>
<feature type="transmembrane region" description="Helical" evidence="1">
    <location>
        <begin position="195"/>
        <end position="218"/>
    </location>
</feature>
<sequence>MSKLINNSVLWWFAGEDPHILSQCSSKIGFRFGLIGLLVLLISISSTLSIAYGIDQILESAVADVLVGAYCGLFILILYLFLLHTLSRNVLPEAKDSKTGKRISFLIRILFLIALGYLVAQPINSLIFKSYLTREITHYKDVELKNYERHFNFQNMDELALFQKEQDSNNYFIQKVIILNTLFYVDRSDQRPVNYFMVSLSLLISMGIISLFIAPVFLKRFISISNNYYKVKRRIQTKVIDQHHAAFVNEYNAILSGFSADTNYRYKTAYLDPPYNTRLKPKPKERNKDEFLKWLLDEGN</sequence>
<protein>
    <recommendedName>
        <fullName evidence="4">DUF4407 domain-containing protein</fullName>
    </recommendedName>
</protein>
<feature type="transmembrane region" description="Helical" evidence="1">
    <location>
        <begin position="32"/>
        <end position="54"/>
    </location>
</feature>
<dbReference type="InterPro" id="IPR002052">
    <property type="entry name" value="DNA_methylase_N6_adenine_CS"/>
</dbReference>
<name>A0A4Q0PLH1_9FLAO</name>
<accession>A0A4Q0PLH1</accession>
<evidence type="ECO:0000256" key="1">
    <source>
        <dbReference type="SAM" id="Phobius"/>
    </source>
</evidence>
<dbReference type="AlphaFoldDB" id="A0A4Q0PLH1"/>